<evidence type="ECO:0000256" key="1">
    <source>
        <dbReference type="SAM" id="MobiDB-lite"/>
    </source>
</evidence>
<feature type="region of interest" description="Disordered" evidence="1">
    <location>
        <begin position="20"/>
        <end position="41"/>
    </location>
</feature>
<reference evidence="2" key="2">
    <citation type="journal article" date="2015" name="Fish Shellfish Immunol.">
        <title>Early steps in the European eel (Anguilla anguilla)-Vibrio vulnificus interaction in the gills: Role of the RtxA13 toxin.</title>
        <authorList>
            <person name="Callol A."/>
            <person name="Pajuelo D."/>
            <person name="Ebbesson L."/>
            <person name="Teles M."/>
            <person name="MacKenzie S."/>
            <person name="Amaro C."/>
        </authorList>
    </citation>
    <scope>NUCLEOTIDE SEQUENCE</scope>
</reference>
<accession>A0A0E9X189</accession>
<proteinExistence type="predicted"/>
<sequence>MRSNQQPRNVFKSLQFSFTNGTKMNPEAHEPQNCGPVNPGEEEEGVWGYSHMHCPVTVNTDTV</sequence>
<reference evidence="2" key="1">
    <citation type="submission" date="2014-11" db="EMBL/GenBank/DDBJ databases">
        <authorList>
            <person name="Amaro Gonzalez C."/>
        </authorList>
    </citation>
    <scope>NUCLEOTIDE SEQUENCE</scope>
</reference>
<dbReference type="AlphaFoldDB" id="A0A0E9X189"/>
<protein>
    <submittedName>
        <fullName evidence="2">Uncharacterized protein</fullName>
    </submittedName>
</protein>
<organism evidence="2">
    <name type="scientific">Anguilla anguilla</name>
    <name type="common">European freshwater eel</name>
    <name type="synonym">Muraena anguilla</name>
    <dbReference type="NCBI Taxonomy" id="7936"/>
    <lineage>
        <taxon>Eukaryota</taxon>
        <taxon>Metazoa</taxon>
        <taxon>Chordata</taxon>
        <taxon>Craniata</taxon>
        <taxon>Vertebrata</taxon>
        <taxon>Euteleostomi</taxon>
        <taxon>Actinopterygii</taxon>
        <taxon>Neopterygii</taxon>
        <taxon>Teleostei</taxon>
        <taxon>Anguilliformes</taxon>
        <taxon>Anguillidae</taxon>
        <taxon>Anguilla</taxon>
    </lineage>
</organism>
<dbReference type="EMBL" id="GBXM01012248">
    <property type="protein sequence ID" value="JAH96329.1"/>
    <property type="molecule type" value="Transcribed_RNA"/>
</dbReference>
<evidence type="ECO:0000313" key="2">
    <source>
        <dbReference type="EMBL" id="JAH96329.1"/>
    </source>
</evidence>
<name>A0A0E9X189_ANGAN</name>